<feature type="compositionally biased region" description="Basic and acidic residues" evidence="1">
    <location>
        <begin position="125"/>
        <end position="136"/>
    </location>
</feature>
<dbReference type="EMBL" id="CCKQ01010576">
    <property type="protein sequence ID" value="CDW82102.1"/>
    <property type="molecule type" value="Genomic_DNA"/>
</dbReference>
<reference evidence="2 3" key="1">
    <citation type="submission" date="2014-06" db="EMBL/GenBank/DDBJ databases">
        <authorList>
            <person name="Swart Estienne"/>
        </authorList>
    </citation>
    <scope>NUCLEOTIDE SEQUENCE [LARGE SCALE GENOMIC DNA]</scope>
    <source>
        <strain evidence="2 3">130c</strain>
    </source>
</reference>
<feature type="region of interest" description="Disordered" evidence="1">
    <location>
        <begin position="859"/>
        <end position="879"/>
    </location>
</feature>
<feature type="region of interest" description="Disordered" evidence="1">
    <location>
        <begin position="922"/>
        <end position="955"/>
    </location>
</feature>
<evidence type="ECO:0000313" key="3">
    <source>
        <dbReference type="Proteomes" id="UP000039865"/>
    </source>
</evidence>
<feature type="compositionally biased region" description="Polar residues" evidence="1">
    <location>
        <begin position="924"/>
        <end position="936"/>
    </location>
</feature>
<name>A0A078AKY7_STYLE</name>
<proteinExistence type="predicted"/>
<evidence type="ECO:0000313" key="2">
    <source>
        <dbReference type="EMBL" id="CDW82102.1"/>
    </source>
</evidence>
<dbReference type="Proteomes" id="UP000039865">
    <property type="component" value="Unassembled WGS sequence"/>
</dbReference>
<evidence type="ECO:0000256" key="1">
    <source>
        <dbReference type="SAM" id="MobiDB-lite"/>
    </source>
</evidence>
<feature type="region of interest" description="Disordered" evidence="1">
    <location>
        <begin position="341"/>
        <end position="385"/>
    </location>
</feature>
<feature type="compositionally biased region" description="Polar residues" evidence="1">
    <location>
        <begin position="859"/>
        <end position="878"/>
    </location>
</feature>
<protein>
    <submittedName>
        <fullName evidence="2">Uncharacterized protein</fullName>
    </submittedName>
</protein>
<feature type="compositionally biased region" description="Polar residues" evidence="1">
    <location>
        <begin position="368"/>
        <end position="378"/>
    </location>
</feature>
<dbReference type="InParanoid" id="A0A078AKY7"/>
<organism evidence="2 3">
    <name type="scientific">Stylonychia lemnae</name>
    <name type="common">Ciliate</name>
    <dbReference type="NCBI Taxonomy" id="5949"/>
    <lineage>
        <taxon>Eukaryota</taxon>
        <taxon>Sar</taxon>
        <taxon>Alveolata</taxon>
        <taxon>Ciliophora</taxon>
        <taxon>Intramacronucleata</taxon>
        <taxon>Spirotrichea</taxon>
        <taxon>Stichotrichia</taxon>
        <taxon>Sporadotrichida</taxon>
        <taxon>Oxytrichidae</taxon>
        <taxon>Stylonychinae</taxon>
        <taxon>Stylonychia</taxon>
    </lineage>
</organism>
<keyword evidence="3" id="KW-1185">Reference proteome</keyword>
<accession>A0A078AKY7</accession>
<gene>
    <name evidence="2" type="primary">Contig5730.g6126</name>
    <name evidence="2" type="ORF">STYLEM_11129</name>
</gene>
<dbReference type="AlphaFoldDB" id="A0A078AKY7"/>
<feature type="compositionally biased region" description="Basic and acidic residues" evidence="1">
    <location>
        <begin position="352"/>
        <end position="367"/>
    </location>
</feature>
<feature type="region of interest" description="Disordered" evidence="1">
    <location>
        <begin position="110"/>
        <end position="142"/>
    </location>
</feature>
<feature type="compositionally biased region" description="Low complexity" evidence="1">
    <location>
        <begin position="943"/>
        <end position="955"/>
    </location>
</feature>
<sequence>MHVNSKNAPPASGKYDFSAIYLVQQDMRKSFRNLSIQQQRFEKQLEKNHNKFFQTVLQNKRQLYFGKLSLEGGAQMESTGLKSKIQRAGQKNQNRDQSNDYLKNEQIERLARQSRRPKSSIIVDDYTHKLPKDQQNEKQQAQDDIEGFDYISALQAELQQEKIQDYRVRQKEKLNEDDIQADKDHQIAKQKRKQRQQTIEMLLSKEKCSQLGLQQFKNTLKDEELLLELSKKILDDFYKQNTTFKLTDNQLTLDQFKTRIYERIQKKTDDQKYYCLDDLKQILGDNLITFDPTNVDEYIKMIYQKDIKDLTAKESNLKLEPWQTNQKCLRSIYNLGVKIQSKQEKRRKRKQSHETHYKTKTLDEKTSARLSQSSSKKLNSGRGKKKIHTTSILTNVNNVKKKDAREFTEKIKETLKIFHNLKAKSEKEEVYRNYGPTWEIEQNEERKLQVQFQKPEEDSKSDKDNKSKYIHHHTLHERVQDVRTNCGFLKKLDEIGANVKMDQEVNELLYLEDKEKDKKEQMLEDFKKSVKKLRPREIFDIEAVIQQRKDNLRLRQQTIESKSGNNTNPNYINQSQISQEYKETILNKSNMMGDTQSLFDQINVELYELKLDEQPNREWMSKAKRGTFYTEKSSIIPKPLKKSMIGGFKFNCQNHETSKMSDSFSQATTAAADENYSVAFGQSGNRGRKVRPSTSVKPQNSLYYSINSQDQYRKIGGNYNQGHVIEEEFDMNNQLQSTKQLNKRQMNKSLVSDKFLSYLNEVGIPISKSNQYGLMSSLNPQRQEFKANSFQTQAMVYRINQKEQSCGQENQAFNTTILDHKRIRLESANLYKSYQENKIQNRRKINSWHMANTNKSQVSNSAQTQMNDSQNETMTGLQRSRLLSRPIYIEGTVISPNEWKQSTNEASPIKKVESFNIDMRVDQQEQNDQQRSSLSLSKIDLKQQQQQQQQFELNQ</sequence>